<dbReference type="PROSITE" id="PS50977">
    <property type="entry name" value="HTH_TETR_2"/>
    <property type="match status" value="1"/>
</dbReference>
<dbReference type="InterPro" id="IPR001647">
    <property type="entry name" value="HTH_TetR"/>
</dbReference>
<dbReference type="SUPFAM" id="SSF46689">
    <property type="entry name" value="Homeodomain-like"/>
    <property type="match status" value="1"/>
</dbReference>
<keyword evidence="1" id="KW-0805">Transcription regulation</keyword>
<evidence type="ECO:0000259" key="5">
    <source>
        <dbReference type="PROSITE" id="PS50977"/>
    </source>
</evidence>
<evidence type="ECO:0000256" key="4">
    <source>
        <dbReference type="PROSITE-ProRule" id="PRU00335"/>
    </source>
</evidence>
<name>A0ABZ3FS83_9ACTN</name>
<dbReference type="InterPro" id="IPR050109">
    <property type="entry name" value="HTH-type_TetR-like_transc_reg"/>
</dbReference>
<protein>
    <submittedName>
        <fullName evidence="6">TetR/AcrR family transcriptional regulator</fullName>
    </submittedName>
</protein>
<proteinExistence type="predicted"/>
<dbReference type="EMBL" id="CP154795">
    <property type="protein sequence ID" value="XAN08932.1"/>
    <property type="molecule type" value="Genomic_DNA"/>
</dbReference>
<sequence length="216" mass="22854">MMARTTKPADERRDEILDAAQRLFVTKGFRATTIEDLLAAVGIAKGTLYYHFAGKDEILQALVMRTVRQVTARAEAVAASDLNPLHKFIGVVATVSADAEAAELAEEFHASGNDAFHLMSIIELICHLTPVLTRVVEEGVAAGVFTTGQPREDVEIILTGIGFLTDDGIFTGEQAEIPRRIRGLVDAGERLLGCPAGSLAVLAGSAAPETPSGGEA</sequence>
<keyword evidence="7" id="KW-1185">Reference proteome</keyword>
<dbReference type="InterPro" id="IPR023772">
    <property type="entry name" value="DNA-bd_HTH_TetR-type_CS"/>
</dbReference>
<dbReference type="InterPro" id="IPR049149">
    <property type="entry name" value="TetR/AcrR_C"/>
</dbReference>
<dbReference type="PANTHER" id="PTHR30055">
    <property type="entry name" value="HTH-TYPE TRANSCRIPTIONAL REGULATOR RUTR"/>
    <property type="match status" value="1"/>
</dbReference>
<keyword evidence="2 4" id="KW-0238">DNA-binding</keyword>
<evidence type="ECO:0000313" key="7">
    <source>
        <dbReference type="Proteomes" id="UP001442841"/>
    </source>
</evidence>
<dbReference type="Pfam" id="PF00440">
    <property type="entry name" value="TetR_N"/>
    <property type="match status" value="1"/>
</dbReference>
<dbReference type="Pfam" id="PF21303">
    <property type="entry name" value="TetR_C_39"/>
    <property type="match status" value="1"/>
</dbReference>
<dbReference type="RefSeq" id="WP_425310365.1">
    <property type="nucleotide sequence ID" value="NZ_CP154795.1"/>
</dbReference>
<dbReference type="Proteomes" id="UP001442841">
    <property type="component" value="Chromosome"/>
</dbReference>
<evidence type="ECO:0000256" key="3">
    <source>
        <dbReference type="ARBA" id="ARBA00023163"/>
    </source>
</evidence>
<feature type="DNA-binding region" description="H-T-H motif" evidence="4">
    <location>
        <begin position="33"/>
        <end position="52"/>
    </location>
</feature>
<reference evidence="6 7" key="1">
    <citation type="submission" date="2024-04" db="EMBL/GenBank/DDBJ databases">
        <title>Isolation of an actinomycete strain from pig manure.</title>
        <authorList>
            <person name="Gong T."/>
            <person name="Yu Z."/>
            <person name="An M."/>
            <person name="Wei C."/>
            <person name="Yang W."/>
            <person name="Liu L."/>
        </authorList>
    </citation>
    <scope>NUCLEOTIDE SEQUENCE [LARGE SCALE GENOMIC DNA]</scope>
    <source>
        <strain evidence="6 7">ZF39</strain>
    </source>
</reference>
<evidence type="ECO:0000256" key="1">
    <source>
        <dbReference type="ARBA" id="ARBA00023015"/>
    </source>
</evidence>
<keyword evidence="3" id="KW-0804">Transcription</keyword>
<dbReference type="InterPro" id="IPR009057">
    <property type="entry name" value="Homeodomain-like_sf"/>
</dbReference>
<dbReference type="PROSITE" id="PS01081">
    <property type="entry name" value="HTH_TETR_1"/>
    <property type="match status" value="1"/>
</dbReference>
<accession>A0ABZ3FS83</accession>
<evidence type="ECO:0000313" key="6">
    <source>
        <dbReference type="EMBL" id="XAN08932.1"/>
    </source>
</evidence>
<evidence type="ECO:0000256" key="2">
    <source>
        <dbReference type="ARBA" id="ARBA00023125"/>
    </source>
</evidence>
<dbReference type="Gene3D" id="1.10.357.10">
    <property type="entry name" value="Tetracycline Repressor, domain 2"/>
    <property type="match status" value="1"/>
</dbReference>
<dbReference type="PRINTS" id="PR00455">
    <property type="entry name" value="HTHTETR"/>
</dbReference>
<dbReference type="PANTHER" id="PTHR30055:SF240">
    <property type="entry name" value="HTH-TYPE TRANSCRIPTIONAL REGULATOR ACRR"/>
    <property type="match status" value="1"/>
</dbReference>
<gene>
    <name evidence="6" type="ORF">AADG42_16995</name>
</gene>
<organism evidence="6 7">
    <name type="scientific">Ammonicoccus fulvus</name>
    <dbReference type="NCBI Taxonomy" id="3138240"/>
    <lineage>
        <taxon>Bacteria</taxon>
        <taxon>Bacillati</taxon>
        <taxon>Actinomycetota</taxon>
        <taxon>Actinomycetes</taxon>
        <taxon>Propionibacteriales</taxon>
        <taxon>Propionibacteriaceae</taxon>
        <taxon>Ammonicoccus</taxon>
    </lineage>
</organism>
<feature type="domain" description="HTH tetR-type" evidence="5">
    <location>
        <begin position="10"/>
        <end position="70"/>
    </location>
</feature>